<feature type="compositionally biased region" description="Basic and acidic residues" evidence="3">
    <location>
        <begin position="151"/>
        <end position="160"/>
    </location>
</feature>
<proteinExistence type="predicted"/>
<feature type="region of interest" description="Disordered" evidence="3">
    <location>
        <begin position="1"/>
        <end position="160"/>
    </location>
</feature>
<dbReference type="PANTHER" id="PTHR40698:SF1">
    <property type="entry name" value="FLAGELLA-RELATED PROTEIN D-RELATED"/>
    <property type="match status" value="1"/>
</dbReference>
<keyword evidence="5" id="KW-0969">Cilium</keyword>
<accession>A0A482T9B9</accession>
<comment type="caution">
    <text evidence="5">The sequence shown here is derived from an EMBL/GenBank/DDBJ whole genome shotgun (WGS) entry which is preliminary data.</text>
</comment>
<evidence type="ECO:0000256" key="2">
    <source>
        <dbReference type="ARBA" id="ARBA00022440"/>
    </source>
</evidence>
<dbReference type="GO" id="GO:0097588">
    <property type="term" value="P:archaeal or bacterial-type flagellum-dependent cell motility"/>
    <property type="evidence" value="ECO:0007669"/>
    <property type="project" value="InterPro"/>
</dbReference>
<dbReference type="GO" id="GO:0097589">
    <property type="term" value="C:archaeal-type flagellum"/>
    <property type="evidence" value="ECO:0007669"/>
    <property type="project" value="UniProtKB-SubCell"/>
</dbReference>
<evidence type="ECO:0000313" key="5">
    <source>
        <dbReference type="EMBL" id="RYJ13447.1"/>
    </source>
</evidence>
<dbReference type="Proteomes" id="UP000294028">
    <property type="component" value="Unassembled WGS sequence"/>
</dbReference>
<keyword evidence="5" id="KW-0966">Cell projection</keyword>
<dbReference type="AlphaFoldDB" id="A0A482T9B9"/>
<name>A0A482T9B9_9EURY</name>
<gene>
    <name evidence="5" type="ORF">ELS19_05350</name>
</gene>
<dbReference type="PANTHER" id="PTHR40698">
    <property type="entry name" value="FLAGELLA-RELATED PROTEIN E-RELATED-RELATED"/>
    <property type="match status" value="1"/>
</dbReference>
<dbReference type="EMBL" id="RZHH01000002">
    <property type="protein sequence ID" value="RYJ13447.1"/>
    <property type="molecule type" value="Genomic_DNA"/>
</dbReference>
<evidence type="ECO:0000256" key="1">
    <source>
        <dbReference type="ARBA" id="ARBA00004618"/>
    </source>
</evidence>
<evidence type="ECO:0000259" key="4">
    <source>
        <dbReference type="Pfam" id="PF04659"/>
    </source>
</evidence>
<dbReference type="InterPro" id="IPR052494">
    <property type="entry name" value="Flagella_assembly_related"/>
</dbReference>
<dbReference type="Pfam" id="PF04659">
    <property type="entry name" value="Arch_fla_DE"/>
    <property type="match status" value="1"/>
</dbReference>
<feature type="compositionally biased region" description="Gly residues" evidence="3">
    <location>
        <begin position="140"/>
        <end position="150"/>
    </location>
</feature>
<feature type="compositionally biased region" description="Basic and acidic residues" evidence="3">
    <location>
        <begin position="1"/>
        <end position="131"/>
    </location>
</feature>
<dbReference type="RefSeq" id="WP_129783883.1">
    <property type="nucleotide sequence ID" value="NZ_RZHH01000002.1"/>
</dbReference>
<dbReference type="InterPro" id="IPR006752">
    <property type="entry name" value="Arch_fla_DE"/>
</dbReference>
<protein>
    <submittedName>
        <fullName evidence="5">Flagellar protein d/e</fullName>
    </submittedName>
</protein>
<comment type="subcellular location">
    <subcellularLocation>
        <location evidence="1">Archaeal flagellum</location>
    </subcellularLocation>
</comment>
<evidence type="ECO:0000256" key="3">
    <source>
        <dbReference type="SAM" id="MobiDB-lite"/>
    </source>
</evidence>
<reference evidence="5 6" key="1">
    <citation type="submission" date="2018-12" db="EMBL/GenBank/DDBJ databases">
        <title>Genome analysis provides insights into bioremediation potentialities of Halogeometricum borinquense strain N11.</title>
        <authorList>
            <person name="Najjari A."/>
            <person name="Youssef N."/>
            <person name="Fhoula I."/>
            <person name="Ben Dhia O."/>
            <person name="Mahjoubi M."/>
            <person name="Ouzari H.I."/>
            <person name="Cherif A."/>
        </authorList>
    </citation>
    <scope>NUCLEOTIDE SEQUENCE [LARGE SCALE GENOMIC DNA]</scope>
    <source>
        <strain evidence="5 6">N11</strain>
    </source>
</reference>
<keyword evidence="5" id="KW-0282">Flagellum</keyword>
<feature type="domain" description="Archaeal flagella protein FlaD/E" evidence="4">
    <location>
        <begin position="220"/>
        <end position="307"/>
    </location>
</feature>
<sequence length="324" mass="37120">MKIDPDNYDLRELRRIADERRTDRGGSDDAERRRDYDDGHRGHDDGHREYDGGHRSHDDDHRGRDGGHRSHDDGRRGRDDGRRSRDGSDRGDRNGRDNRGERRGRSRREDNLRRPREGYSDHAEAHDEVVRADQIANRFGLGGNGTGGSDGRGRGYDELGYERSREDRSYDGYDFEEVGEFRFDNPVHDRPRGRAGEALRNNQLEQLLIHETAAAGGSLEKPYLSSVPKEYAAERVVFDWLEFLVLKGGFKRTMDALRYYHSVDWITEDVETELHDYLIGFSGNVSDTTEFDVDDHHLSLLYVAQLASMADGVETKARSPSALR</sequence>
<organism evidence="5 6">
    <name type="scientific">Halogeometricum borinquense</name>
    <dbReference type="NCBI Taxonomy" id="60847"/>
    <lineage>
        <taxon>Archaea</taxon>
        <taxon>Methanobacteriati</taxon>
        <taxon>Methanobacteriota</taxon>
        <taxon>Stenosarchaea group</taxon>
        <taxon>Halobacteria</taxon>
        <taxon>Halobacteriales</taxon>
        <taxon>Haloferacaceae</taxon>
        <taxon>Halogeometricum</taxon>
    </lineage>
</organism>
<keyword evidence="2" id="KW-0974">Archaeal flagellum</keyword>
<evidence type="ECO:0000313" key="6">
    <source>
        <dbReference type="Proteomes" id="UP000294028"/>
    </source>
</evidence>